<reference evidence="1" key="1">
    <citation type="submission" date="2013-08" db="EMBL/GenBank/DDBJ databases">
        <authorList>
            <person name="Mendez C."/>
            <person name="Richter M."/>
            <person name="Ferrer M."/>
            <person name="Sanchez J."/>
        </authorList>
    </citation>
    <scope>NUCLEOTIDE SEQUENCE</scope>
</reference>
<organism evidence="1">
    <name type="scientific">mine drainage metagenome</name>
    <dbReference type="NCBI Taxonomy" id="410659"/>
    <lineage>
        <taxon>unclassified sequences</taxon>
        <taxon>metagenomes</taxon>
        <taxon>ecological metagenomes</taxon>
    </lineage>
</organism>
<feature type="non-terminal residue" evidence="1">
    <location>
        <position position="1"/>
    </location>
</feature>
<dbReference type="SUPFAM" id="SSF46785">
    <property type="entry name" value="Winged helix' DNA-binding domain"/>
    <property type="match status" value="1"/>
</dbReference>
<name>T1DIE2_9ZZZZ</name>
<sequence length="75" mass="8508">TRQRRAVLRALLAEGGALTAYELHERLRVADGRSTPAGVYRALEFWMTAGAVHRLESTRSFILCEHPERRIRASC</sequence>
<dbReference type="Gene3D" id="1.10.10.10">
    <property type="entry name" value="Winged helix-like DNA-binding domain superfamily/Winged helix DNA-binding domain"/>
    <property type="match status" value="1"/>
</dbReference>
<reference evidence="1" key="2">
    <citation type="journal article" date="2014" name="ISME J.">
        <title>Microbial stratification in low pH oxic and suboxic macroscopic growths along an acid mine drainage.</title>
        <authorList>
            <person name="Mendez-Garcia C."/>
            <person name="Mesa V."/>
            <person name="Sprenger R.R."/>
            <person name="Richter M."/>
            <person name="Diez M.S."/>
            <person name="Solano J."/>
            <person name="Bargiela R."/>
            <person name="Golyshina O.V."/>
            <person name="Manteca A."/>
            <person name="Ramos J.L."/>
            <person name="Gallego J.R."/>
            <person name="Llorente I."/>
            <person name="Martins Dos Santos V.A."/>
            <person name="Jensen O.N."/>
            <person name="Pelaez A.I."/>
            <person name="Sanchez J."/>
            <person name="Ferrer M."/>
        </authorList>
    </citation>
    <scope>NUCLEOTIDE SEQUENCE</scope>
</reference>
<dbReference type="EMBL" id="AUZX01000138">
    <property type="protein sequence ID" value="EQD81109.1"/>
    <property type="molecule type" value="Genomic_DNA"/>
</dbReference>
<gene>
    <name evidence="1" type="ORF">B1A_00175</name>
</gene>
<dbReference type="AlphaFoldDB" id="T1DIE2"/>
<evidence type="ECO:0000313" key="1">
    <source>
        <dbReference type="EMBL" id="EQD81109.1"/>
    </source>
</evidence>
<proteinExistence type="predicted"/>
<dbReference type="InterPro" id="IPR036390">
    <property type="entry name" value="WH_DNA-bd_sf"/>
</dbReference>
<comment type="caution">
    <text evidence="1">The sequence shown here is derived from an EMBL/GenBank/DDBJ whole genome shotgun (WGS) entry which is preliminary data.</text>
</comment>
<dbReference type="InterPro" id="IPR036388">
    <property type="entry name" value="WH-like_DNA-bd_sf"/>
</dbReference>
<protein>
    <submittedName>
        <fullName evidence="1">Zinc uptake transcriptional repressor</fullName>
    </submittedName>
</protein>
<accession>T1DIE2</accession>